<sequence length="500" mass="55645">MSRGIAKRPGTNEDHETLANKFNKYFTSVGELTAKKANLITREHGLDEDKDFGLREEGIGTGLHAEPEEFEFQEVKEIDVKSVIKSLATSKAPGFDKISARVLKDSCESIAPVISRLANNSFNVAAFPKVWKIAEYCFPSSLNTEIPFATPPPTESSSTEKPPTGDTSRPTSAESISTEKPPSESTSRPTTADVAVERKTDFSIEIRVSEEWDDRLTDTSSEKFKELANRMKQEIRKAYSGDFKLKEVVIISMRKGSIIAEFQLKFDKEVTAEEVLAPLKKETADGKLGSLKVDPASLKETDRKKDFTIEIRVSEEWDDRLTDTSSEKFKELAIRMKQEIRKAYSGDFKLKEVVIISMRKGSIIAEFQLKFDKEVTAEEVLAPLKKETADGKLGSLKVDPASLKETDRKKADDDDGEEKPSIGRLVIIGASIGGLVVVAVLMIGFYVYCKRTGTPSNGGRFEDGMPDDDPCEKYELKPADDEKEHITSMEEKGIHNEGME</sequence>
<dbReference type="Pfam" id="PF01390">
    <property type="entry name" value="SEA"/>
    <property type="match status" value="2"/>
</dbReference>
<feature type="region of interest" description="Disordered" evidence="1">
    <location>
        <begin position="147"/>
        <end position="194"/>
    </location>
</feature>
<dbReference type="EMBL" id="LSMT01000175">
    <property type="protein sequence ID" value="PFX24473.1"/>
    <property type="molecule type" value="Genomic_DNA"/>
</dbReference>
<evidence type="ECO:0000256" key="1">
    <source>
        <dbReference type="SAM" id="MobiDB-lite"/>
    </source>
</evidence>
<keyword evidence="2" id="KW-0812">Transmembrane</keyword>
<dbReference type="AlphaFoldDB" id="A0A2B4S608"/>
<dbReference type="STRING" id="50429.A0A2B4S608"/>
<comment type="caution">
    <text evidence="4">The sequence shown here is derived from an EMBL/GenBank/DDBJ whole genome shotgun (WGS) entry which is preliminary data.</text>
</comment>
<feature type="transmembrane region" description="Helical" evidence="2">
    <location>
        <begin position="425"/>
        <end position="448"/>
    </location>
</feature>
<keyword evidence="2" id="KW-0472">Membrane</keyword>
<keyword evidence="2" id="KW-1133">Transmembrane helix</keyword>
<evidence type="ECO:0000313" key="5">
    <source>
        <dbReference type="Proteomes" id="UP000225706"/>
    </source>
</evidence>
<evidence type="ECO:0000259" key="3">
    <source>
        <dbReference type="PROSITE" id="PS50024"/>
    </source>
</evidence>
<dbReference type="Proteomes" id="UP000225706">
    <property type="component" value="Unassembled WGS sequence"/>
</dbReference>
<proteinExistence type="predicted"/>
<dbReference type="OrthoDB" id="5979707at2759"/>
<keyword evidence="5" id="KW-1185">Reference proteome</keyword>
<dbReference type="PANTHER" id="PTHR46901:SF2">
    <property type="entry name" value="GH04942P"/>
    <property type="match status" value="1"/>
</dbReference>
<dbReference type="InterPro" id="IPR000082">
    <property type="entry name" value="SEA_dom"/>
</dbReference>
<dbReference type="PANTHER" id="PTHR46901">
    <property type="entry name" value="GH04942P"/>
    <property type="match status" value="1"/>
</dbReference>
<feature type="compositionally biased region" description="Polar residues" evidence="1">
    <location>
        <begin position="165"/>
        <end position="190"/>
    </location>
</feature>
<reference evidence="5" key="1">
    <citation type="journal article" date="2017" name="bioRxiv">
        <title>Comparative analysis of the genomes of Stylophora pistillata and Acropora digitifera provides evidence for extensive differences between species of corals.</title>
        <authorList>
            <person name="Voolstra C.R."/>
            <person name="Li Y."/>
            <person name="Liew Y.J."/>
            <person name="Baumgarten S."/>
            <person name="Zoccola D."/>
            <person name="Flot J.-F."/>
            <person name="Tambutte S."/>
            <person name="Allemand D."/>
            <person name="Aranda M."/>
        </authorList>
    </citation>
    <scope>NUCLEOTIDE SEQUENCE [LARGE SCALE GENOMIC DNA]</scope>
</reference>
<feature type="domain" description="SEA" evidence="3">
    <location>
        <begin position="196"/>
        <end position="305"/>
    </location>
</feature>
<protein>
    <recommendedName>
        <fullName evidence="3">SEA domain-containing protein</fullName>
    </recommendedName>
</protein>
<dbReference type="PROSITE" id="PS50024">
    <property type="entry name" value="SEA"/>
    <property type="match status" value="1"/>
</dbReference>
<name>A0A2B4S608_STYPI</name>
<evidence type="ECO:0000256" key="2">
    <source>
        <dbReference type="SAM" id="Phobius"/>
    </source>
</evidence>
<accession>A0A2B4S608</accession>
<feature type="region of interest" description="Disordered" evidence="1">
    <location>
        <begin position="478"/>
        <end position="500"/>
    </location>
</feature>
<gene>
    <name evidence="4" type="ORF">AWC38_SpisGene10897</name>
</gene>
<organism evidence="4 5">
    <name type="scientific">Stylophora pistillata</name>
    <name type="common">Smooth cauliflower coral</name>
    <dbReference type="NCBI Taxonomy" id="50429"/>
    <lineage>
        <taxon>Eukaryota</taxon>
        <taxon>Metazoa</taxon>
        <taxon>Cnidaria</taxon>
        <taxon>Anthozoa</taxon>
        <taxon>Hexacorallia</taxon>
        <taxon>Scleractinia</taxon>
        <taxon>Astrocoeniina</taxon>
        <taxon>Pocilloporidae</taxon>
        <taxon>Stylophora</taxon>
    </lineage>
</organism>
<feature type="compositionally biased region" description="Low complexity" evidence="1">
    <location>
        <begin position="155"/>
        <end position="164"/>
    </location>
</feature>
<evidence type="ECO:0000313" key="4">
    <source>
        <dbReference type="EMBL" id="PFX24473.1"/>
    </source>
</evidence>